<protein>
    <submittedName>
        <fullName evidence="2">Uncharacterized protein</fullName>
    </submittedName>
</protein>
<evidence type="ECO:0000256" key="1">
    <source>
        <dbReference type="SAM" id="Phobius"/>
    </source>
</evidence>
<sequence>MNIFKKEFKIVASSIVLGLLILATSIMVILFYKGMFDSSPKTEIIIAGLITGLFVAIIQMIMQWSSFRADEKINSLKIIDVLDNRDDRLFYHDFIFRAKNKIDIMGSTAKRFFEHFADEEADAQDQSKVLFNRLERGVKVRILLPQKKYIALNKRNDVDSVNDILVRLSEKYTNLEFKYFSHEPIHSIFRIDDKSIIGPTFNNVSSKNTPGIYIKNNSPLAKKYNEYFQEEWDKGSLEK</sequence>
<comment type="caution">
    <text evidence="2">The sequence shown here is derived from an EMBL/GenBank/DDBJ whole genome shotgun (WGS) entry which is preliminary data.</text>
</comment>
<evidence type="ECO:0000313" key="2">
    <source>
        <dbReference type="EMBL" id="TJY34834.1"/>
    </source>
</evidence>
<dbReference type="OrthoDB" id="6399490at2"/>
<accession>A0A4U0EUC5</accession>
<feature type="transmembrane region" description="Helical" evidence="1">
    <location>
        <begin position="44"/>
        <end position="62"/>
    </location>
</feature>
<dbReference type="RefSeq" id="WP_136844030.1">
    <property type="nucleotide sequence ID" value="NZ_SUPL01000005.1"/>
</dbReference>
<keyword evidence="1" id="KW-0472">Membrane</keyword>
<keyword evidence="1" id="KW-0812">Transmembrane</keyword>
<dbReference type="EMBL" id="SUPL01000005">
    <property type="protein sequence ID" value="TJY34834.1"/>
    <property type="molecule type" value="Genomic_DNA"/>
</dbReference>
<keyword evidence="3" id="KW-1185">Reference proteome</keyword>
<dbReference type="AlphaFoldDB" id="A0A4U0EUC5"/>
<dbReference type="Proteomes" id="UP000307657">
    <property type="component" value="Unassembled WGS sequence"/>
</dbReference>
<reference evidence="2 3" key="1">
    <citation type="submission" date="2019-04" db="EMBL/GenBank/DDBJ databases">
        <title>Lacinutrix sp. nov., isolated from marine water.</title>
        <authorList>
            <person name="Kim W."/>
        </authorList>
    </citation>
    <scope>NUCLEOTIDE SEQUENCE [LARGE SCALE GENOMIC DNA]</scope>
    <source>
        <strain evidence="2 3">CAU 1491</strain>
    </source>
</reference>
<gene>
    <name evidence="2" type="ORF">E5167_11055</name>
</gene>
<evidence type="ECO:0000313" key="3">
    <source>
        <dbReference type="Proteomes" id="UP000307657"/>
    </source>
</evidence>
<feature type="transmembrane region" description="Helical" evidence="1">
    <location>
        <begin position="12"/>
        <end position="32"/>
    </location>
</feature>
<dbReference type="Gene3D" id="3.30.870.10">
    <property type="entry name" value="Endonuclease Chain A"/>
    <property type="match status" value="1"/>
</dbReference>
<proteinExistence type="predicted"/>
<organism evidence="2 3">
    <name type="scientific">Pontimicrobium aquaticum</name>
    <dbReference type="NCBI Taxonomy" id="2565367"/>
    <lineage>
        <taxon>Bacteria</taxon>
        <taxon>Pseudomonadati</taxon>
        <taxon>Bacteroidota</taxon>
        <taxon>Flavobacteriia</taxon>
        <taxon>Flavobacteriales</taxon>
        <taxon>Flavobacteriaceae</taxon>
        <taxon>Pontimicrobium</taxon>
    </lineage>
</organism>
<keyword evidence="1" id="KW-1133">Transmembrane helix</keyword>
<name>A0A4U0EUC5_9FLAO</name>
<dbReference type="SUPFAM" id="SSF56024">
    <property type="entry name" value="Phospholipase D/nuclease"/>
    <property type="match status" value="1"/>
</dbReference>